<feature type="region of interest" description="Disordered" evidence="1">
    <location>
        <begin position="185"/>
        <end position="292"/>
    </location>
</feature>
<accession>A0ABD3UV77</accession>
<reference evidence="2 3" key="1">
    <citation type="submission" date="2024-11" db="EMBL/GenBank/DDBJ databases">
        <title>Chromosome-level genome assembly of the freshwater bivalve Anodonta woodiana.</title>
        <authorList>
            <person name="Chen X."/>
        </authorList>
    </citation>
    <scope>NUCLEOTIDE SEQUENCE [LARGE SCALE GENOMIC DNA]</scope>
    <source>
        <strain evidence="2">MN2024</strain>
        <tissue evidence="2">Gills</tissue>
    </source>
</reference>
<evidence type="ECO:0000313" key="2">
    <source>
        <dbReference type="EMBL" id="KAL3853107.1"/>
    </source>
</evidence>
<evidence type="ECO:0000313" key="3">
    <source>
        <dbReference type="Proteomes" id="UP001634394"/>
    </source>
</evidence>
<gene>
    <name evidence="2" type="ORF">ACJMK2_016684</name>
</gene>
<keyword evidence="3" id="KW-1185">Reference proteome</keyword>
<proteinExistence type="predicted"/>
<comment type="caution">
    <text evidence="2">The sequence shown here is derived from an EMBL/GenBank/DDBJ whole genome shotgun (WGS) entry which is preliminary data.</text>
</comment>
<dbReference type="EMBL" id="JBJQND010000015">
    <property type="protein sequence ID" value="KAL3853107.1"/>
    <property type="molecule type" value="Genomic_DNA"/>
</dbReference>
<dbReference type="AlphaFoldDB" id="A0ABD3UV77"/>
<dbReference type="Proteomes" id="UP001634394">
    <property type="component" value="Unassembled WGS sequence"/>
</dbReference>
<organism evidence="2 3">
    <name type="scientific">Sinanodonta woodiana</name>
    <name type="common">Chinese pond mussel</name>
    <name type="synonym">Anodonta woodiana</name>
    <dbReference type="NCBI Taxonomy" id="1069815"/>
    <lineage>
        <taxon>Eukaryota</taxon>
        <taxon>Metazoa</taxon>
        <taxon>Spiralia</taxon>
        <taxon>Lophotrochozoa</taxon>
        <taxon>Mollusca</taxon>
        <taxon>Bivalvia</taxon>
        <taxon>Autobranchia</taxon>
        <taxon>Heteroconchia</taxon>
        <taxon>Palaeoheterodonta</taxon>
        <taxon>Unionida</taxon>
        <taxon>Unionoidea</taxon>
        <taxon>Unionidae</taxon>
        <taxon>Unioninae</taxon>
        <taxon>Sinanodonta</taxon>
    </lineage>
</organism>
<sequence length="292" mass="32466">MSFQRTTDHSVANILGFRDRLMLTEFFPRQVWFQNRRARSHKREKEPITRTSSRCNIASTAPQNISNSKQTTPRKSSMFHQNPTVGSFLNCYPVGHYPSLYPHFLPGPTHAMHLEVQNQKYAQSLVRLPSNYGNNHFFGVNPMPQMLTTQSSPEMNNMRLNIAEPFCVDLYDPQDADYNVASAAATSTPKSALKRKRSLTRRFGTASPLPELAMKSENTRLKTPNSDHSFLPSSLPSSCDCSRLNDTPESTISNNSEALNISTEASNNGKGTEEKSSTTGNSDSGIGQDVGD</sequence>
<protein>
    <recommendedName>
        <fullName evidence="4">Homeobox domain-containing protein</fullName>
    </recommendedName>
</protein>
<name>A0ABD3UV77_SINWO</name>
<feature type="compositionally biased region" description="Low complexity" evidence="1">
    <location>
        <begin position="226"/>
        <end position="242"/>
    </location>
</feature>
<evidence type="ECO:0008006" key="4">
    <source>
        <dbReference type="Google" id="ProtNLM"/>
    </source>
</evidence>
<feature type="compositionally biased region" description="Polar residues" evidence="1">
    <location>
        <begin position="244"/>
        <end position="270"/>
    </location>
</feature>
<evidence type="ECO:0000256" key="1">
    <source>
        <dbReference type="SAM" id="MobiDB-lite"/>
    </source>
</evidence>